<dbReference type="Proteomes" id="UP000000758">
    <property type="component" value="Chromosome"/>
</dbReference>
<evidence type="ECO:0000313" key="2">
    <source>
        <dbReference type="EMBL" id="ABK76777.1"/>
    </source>
</evidence>
<accession>A0RTW0</accession>
<feature type="compositionally biased region" description="Low complexity" evidence="1">
    <location>
        <begin position="80"/>
        <end position="110"/>
    </location>
</feature>
<keyword evidence="3" id="KW-1185">Reference proteome</keyword>
<evidence type="ECO:0000256" key="1">
    <source>
        <dbReference type="SAM" id="MobiDB-lite"/>
    </source>
</evidence>
<gene>
    <name evidence="2" type="ordered locus">CENSYa_0132</name>
</gene>
<dbReference type="STRING" id="414004.CENSYa_0132"/>
<dbReference type="EMBL" id="DP000238">
    <property type="protein sequence ID" value="ABK76777.1"/>
    <property type="molecule type" value="Genomic_DNA"/>
</dbReference>
<sequence length="219" mass="23438">MHSLPHSSCEVTSCAVPLASRSMCAQQLCMTGNILYDPGPLQTIFMPCGKRSTGTCIDRLPSMSTTVYSLLQNRHEGGDAAPQSLPSPAALHPSPYPPCSSRRSSSRPSSPQGPPAGSWAFLRRARRPAAAVLLLELPDPFAGFLQLFSSLLEPVISPSGALLVGCQIRRQSSHGRLELGGTLVILLHRGLVSLLQLYRTGKLHAQQHDIGAHMDNAIS</sequence>
<dbReference type="HOGENOM" id="CLU_1259054_0_0_2"/>
<organism evidence="2 3">
    <name type="scientific">Cenarchaeum symbiosum (strain A)</name>
    <dbReference type="NCBI Taxonomy" id="414004"/>
    <lineage>
        <taxon>Archaea</taxon>
        <taxon>Nitrososphaerota</taxon>
        <taxon>Candidatus Cenarchaeales</taxon>
        <taxon>Candidatus Cenarchaeaceae</taxon>
        <taxon>Candidatus Cenarchaeum</taxon>
    </lineage>
</organism>
<reference evidence="2 3" key="1">
    <citation type="journal article" date="2006" name="Proc. Natl. Acad. Sci. U.S.A.">
        <title>Genomic analysis of the uncultivated marine crenarchaeote Cenarchaeum symbiosum.</title>
        <authorList>
            <person name="Hallam S.J."/>
            <person name="Konstantinidis K.T."/>
            <person name="Putnam N."/>
            <person name="Schleper C."/>
            <person name="Watanabe Y."/>
            <person name="Sugahara J."/>
            <person name="Preston C."/>
            <person name="de la Torre J."/>
            <person name="Richardson P.M."/>
            <person name="DeLong E.F."/>
        </authorList>
    </citation>
    <scope>NUCLEOTIDE SEQUENCE [LARGE SCALE GENOMIC DNA]</scope>
    <source>
        <strain evidence="3">A</strain>
    </source>
</reference>
<proteinExistence type="predicted"/>
<name>A0RTW0_CENSY</name>
<evidence type="ECO:0000313" key="3">
    <source>
        <dbReference type="Proteomes" id="UP000000758"/>
    </source>
</evidence>
<feature type="region of interest" description="Disordered" evidence="1">
    <location>
        <begin position="76"/>
        <end position="118"/>
    </location>
</feature>
<dbReference type="KEGG" id="csy:CENSYa_0132"/>
<dbReference type="EnsemblBacteria" id="ABK76777">
    <property type="protein sequence ID" value="ABK76777"/>
    <property type="gene ID" value="CENSYa_0132"/>
</dbReference>
<dbReference type="AlphaFoldDB" id="A0RTW0"/>
<protein>
    <submittedName>
        <fullName evidence="2">Uncharacterized protein</fullName>
    </submittedName>
</protein>